<dbReference type="PANTHER" id="PTHR43031:SF18">
    <property type="entry name" value="RHODANESE-RELATED SULFURTRANSFERASES"/>
    <property type="match status" value="1"/>
</dbReference>
<feature type="domain" description="Rhodanese" evidence="2">
    <location>
        <begin position="75"/>
        <end position="169"/>
    </location>
</feature>
<organism evidence="3 4">
    <name type="scientific">Candidatus Schekmanbacteria bacterium RIFCSPLOWO2_12_FULL_38_15</name>
    <dbReference type="NCBI Taxonomy" id="1817883"/>
    <lineage>
        <taxon>Bacteria</taxon>
        <taxon>Candidatus Schekmaniibacteriota</taxon>
    </lineage>
</organism>
<proteinExistence type="predicted"/>
<dbReference type="PROSITE" id="PS50206">
    <property type="entry name" value="RHODANESE_3"/>
    <property type="match status" value="1"/>
</dbReference>
<dbReference type="InterPro" id="IPR001763">
    <property type="entry name" value="Rhodanese-like_dom"/>
</dbReference>
<dbReference type="SMART" id="SM00450">
    <property type="entry name" value="RHOD"/>
    <property type="match status" value="1"/>
</dbReference>
<evidence type="ECO:0000259" key="2">
    <source>
        <dbReference type="PROSITE" id="PS50206"/>
    </source>
</evidence>
<dbReference type="Gene3D" id="3.40.250.10">
    <property type="entry name" value="Rhodanese-like domain"/>
    <property type="match status" value="1"/>
</dbReference>
<keyword evidence="1" id="KW-0472">Membrane</keyword>
<accession>A0A1F7SM85</accession>
<sequence>MKMDFEINIRKIISESFVIILLSAIAGISYNRLSNNGIPLIAPSIIKESKSISSQDDKNENLRKITLKEAYELYNKGEAVFLDARAEEEYRKGHIKTAMNLPYTFPIKKKFEIISPIPKKVVLVSYCDGAECNASEGLAIDLAQLGYKKVMIFFGGWKEWNNAGYPVDK</sequence>
<evidence type="ECO:0000313" key="4">
    <source>
        <dbReference type="Proteomes" id="UP000178082"/>
    </source>
</evidence>
<dbReference type="Pfam" id="PF00581">
    <property type="entry name" value="Rhodanese"/>
    <property type="match status" value="1"/>
</dbReference>
<feature type="transmembrane region" description="Helical" evidence="1">
    <location>
        <begin position="12"/>
        <end position="30"/>
    </location>
</feature>
<protein>
    <recommendedName>
        <fullName evidence="2">Rhodanese domain-containing protein</fullName>
    </recommendedName>
</protein>
<gene>
    <name evidence="3" type="ORF">A3G31_02055</name>
</gene>
<dbReference type="AlphaFoldDB" id="A0A1F7SM85"/>
<evidence type="ECO:0000256" key="1">
    <source>
        <dbReference type="SAM" id="Phobius"/>
    </source>
</evidence>
<keyword evidence="1" id="KW-0812">Transmembrane</keyword>
<dbReference type="InterPro" id="IPR050229">
    <property type="entry name" value="GlpE_sulfurtransferase"/>
</dbReference>
<keyword evidence="1" id="KW-1133">Transmembrane helix</keyword>
<comment type="caution">
    <text evidence="3">The sequence shown here is derived from an EMBL/GenBank/DDBJ whole genome shotgun (WGS) entry which is preliminary data.</text>
</comment>
<dbReference type="EMBL" id="MGDI01000005">
    <property type="protein sequence ID" value="OGL54883.1"/>
    <property type="molecule type" value="Genomic_DNA"/>
</dbReference>
<dbReference type="PANTHER" id="PTHR43031">
    <property type="entry name" value="FAD-DEPENDENT OXIDOREDUCTASE"/>
    <property type="match status" value="1"/>
</dbReference>
<dbReference type="Proteomes" id="UP000178082">
    <property type="component" value="Unassembled WGS sequence"/>
</dbReference>
<name>A0A1F7SM85_9BACT</name>
<dbReference type="InterPro" id="IPR036873">
    <property type="entry name" value="Rhodanese-like_dom_sf"/>
</dbReference>
<reference evidence="3 4" key="1">
    <citation type="journal article" date="2016" name="Nat. Commun.">
        <title>Thousands of microbial genomes shed light on interconnected biogeochemical processes in an aquifer system.</title>
        <authorList>
            <person name="Anantharaman K."/>
            <person name="Brown C.T."/>
            <person name="Hug L.A."/>
            <person name="Sharon I."/>
            <person name="Castelle C.J."/>
            <person name="Probst A.J."/>
            <person name="Thomas B.C."/>
            <person name="Singh A."/>
            <person name="Wilkins M.J."/>
            <person name="Karaoz U."/>
            <person name="Brodie E.L."/>
            <person name="Williams K.H."/>
            <person name="Hubbard S.S."/>
            <person name="Banfield J.F."/>
        </authorList>
    </citation>
    <scope>NUCLEOTIDE SEQUENCE [LARGE SCALE GENOMIC DNA]</scope>
</reference>
<dbReference type="STRING" id="1817883.A3G31_02055"/>
<dbReference type="SUPFAM" id="SSF52821">
    <property type="entry name" value="Rhodanese/Cell cycle control phosphatase"/>
    <property type="match status" value="1"/>
</dbReference>
<evidence type="ECO:0000313" key="3">
    <source>
        <dbReference type="EMBL" id="OGL54883.1"/>
    </source>
</evidence>